<evidence type="ECO:0000313" key="3">
    <source>
        <dbReference type="Proteomes" id="UP000779574"/>
    </source>
</evidence>
<organism evidence="2 3">
    <name type="scientific">Aureobasidium melanogenum</name>
    <name type="common">Aureobasidium pullulans var. melanogenum</name>
    <dbReference type="NCBI Taxonomy" id="46634"/>
    <lineage>
        <taxon>Eukaryota</taxon>
        <taxon>Fungi</taxon>
        <taxon>Dikarya</taxon>
        <taxon>Ascomycota</taxon>
        <taxon>Pezizomycotina</taxon>
        <taxon>Dothideomycetes</taxon>
        <taxon>Dothideomycetidae</taxon>
        <taxon>Dothideales</taxon>
        <taxon>Saccotheciaceae</taxon>
        <taxon>Aureobasidium</taxon>
    </lineage>
</organism>
<accession>A0A9P8J7U6</accession>
<proteinExistence type="predicted"/>
<feature type="compositionally biased region" description="Polar residues" evidence="1">
    <location>
        <begin position="74"/>
        <end position="83"/>
    </location>
</feature>
<reference evidence="2" key="1">
    <citation type="journal article" date="2021" name="J Fungi (Basel)">
        <title>Virulence traits and population genomics of the black yeast Aureobasidium melanogenum.</title>
        <authorList>
            <person name="Cernosa A."/>
            <person name="Sun X."/>
            <person name="Gostincar C."/>
            <person name="Fang C."/>
            <person name="Gunde-Cimerman N."/>
            <person name="Song Z."/>
        </authorList>
    </citation>
    <scope>NUCLEOTIDE SEQUENCE</scope>
    <source>
        <strain evidence="2">EXF-9911</strain>
    </source>
</reference>
<dbReference type="PANTHER" id="PTHR42085">
    <property type="entry name" value="F-BOX DOMAIN-CONTAINING PROTEIN"/>
    <property type="match status" value="1"/>
</dbReference>
<comment type="caution">
    <text evidence="2">The sequence shown here is derived from an EMBL/GenBank/DDBJ whole genome shotgun (WGS) entry which is preliminary data.</text>
</comment>
<sequence length="414" mass="46575">MAPVTKARKTQGTSTRPSSRYSDFYDLEDTTPATSQSLDAPTTQPILDSYIDDSNQVSTTSLKRKRSTSPPNSPRFSTGINSDSASTCGFLEISPVHRDPLPMTLTVEVPPGHEGPLVVDLDIKSLLAQAQSLTCPLSASLSPRSNSCADSGYSSTSSVTSEISKPSTISKRSFLDLPAEIRNQIYRLAFVSDEKLDFAYPNNFSRSSSLLQTCRQVHEEGRSILYSENTFYFQRRKKEQAVRWSTDVYEIGYKDIRFFLKSIGLANVSLLRRVIIMFEDAQPSMNTHLKDADERRFTNDNELMDIIRILGDHTMLKTLDLCFQGRRTFYNKDETQFIQHLKRIKADRVQCINNPDTPFSNWKGLSKIASADAGRLIHEMTRRVTDLSLSREAYLSLTTLFIPLLSQSVEASDS</sequence>
<dbReference type="EMBL" id="JAHFXF010000310">
    <property type="protein sequence ID" value="KAG9690395.1"/>
    <property type="molecule type" value="Genomic_DNA"/>
</dbReference>
<reference evidence="2" key="2">
    <citation type="submission" date="2021-08" db="EMBL/GenBank/DDBJ databases">
        <authorList>
            <person name="Gostincar C."/>
            <person name="Sun X."/>
            <person name="Song Z."/>
            <person name="Gunde-Cimerman N."/>
        </authorList>
    </citation>
    <scope>NUCLEOTIDE SEQUENCE</scope>
    <source>
        <strain evidence="2">EXF-9911</strain>
    </source>
</reference>
<dbReference type="InterPro" id="IPR038883">
    <property type="entry name" value="AN11006-like"/>
</dbReference>
<dbReference type="Proteomes" id="UP000779574">
    <property type="component" value="Unassembled WGS sequence"/>
</dbReference>
<dbReference type="AlphaFoldDB" id="A0A9P8J7U6"/>
<evidence type="ECO:0000313" key="2">
    <source>
        <dbReference type="EMBL" id="KAG9690395.1"/>
    </source>
</evidence>
<dbReference type="PANTHER" id="PTHR42085:SF2">
    <property type="entry name" value="F-BOX DOMAIN-CONTAINING PROTEIN"/>
    <property type="match status" value="1"/>
</dbReference>
<dbReference type="OrthoDB" id="5372935at2759"/>
<feature type="non-terminal residue" evidence="2">
    <location>
        <position position="414"/>
    </location>
</feature>
<evidence type="ECO:0000256" key="1">
    <source>
        <dbReference type="SAM" id="MobiDB-lite"/>
    </source>
</evidence>
<feature type="compositionally biased region" description="Polar residues" evidence="1">
    <location>
        <begin position="31"/>
        <end position="57"/>
    </location>
</feature>
<name>A0A9P8J7U6_AURME</name>
<gene>
    <name evidence="2" type="ORF">KCU76_g8184</name>
</gene>
<protein>
    <submittedName>
        <fullName evidence="2">Uncharacterized protein</fullName>
    </submittedName>
</protein>
<feature type="compositionally biased region" description="Polar residues" evidence="1">
    <location>
        <begin position="10"/>
        <end position="21"/>
    </location>
</feature>
<feature type="region of interest" description="Disordered" evidence="1">
    <location>
        <begin position="1"/>
        <end position="83"/>
    </location>
</feature>